<evidence type="ECO:0000256" key="1">
    <source>
        <dbReference type="SAM" id="SignalP"/>
    </source>
</evidence>
<organism evidence="2 3">
    <name type="scientific">Paenibacillus amylolyticus</name>
    <dbReference type="NCBI Taxonomy" id="1451"/>
    <lineage>
        <taxon>Bacteria</taxon>
        <taxon>Bacillati</taxon>
        <taxon>Bacillota</taxon>
        <taxon>Bacilli</taxon>
        <taxon>Bacillales</taxon>
        <taxon>Paenibacillaceae</taxon>
        <taxon>Paenibacillus</taxon>
    </lineage>
</organism>
<evidence type="ECO:0000313" key="2">
    <source>
        <dbReference type="EMBL" id="WWP23909.1"/>
    </source>
</evidence>
<feature type="chain" id="PRO_5044742738" description="Copper amine oxidase-like N-terminal domain-containing protein" evidence="1">
    <location>
        <begin position="25"/>
        <end position="216"/>
    </location>
</feature>
<keyword evidence="2" id="KW-0614">Plasmid</keyword>
<sequence>MKQKVKIISAFLCGAIFFSGVSYAADNYLKAVPVKNSKILVNGSEAVFEGQAVTINNRVYMPLKELGQEVGFSVSSGSVIQINKFEKLPLTVTREGVTITLNSLSKIDGKVQLNITVKNNSNKSVDVDLSQVRADDNVKGRKMYTTSASSFFTPINDNWSLASKKFLDDPVDSKSEVTGNMQISSVSKGTKNIYFFFESHSIPTSFSFYVDTEGLF</sequence>
<gene>
    <name evidence="2" type="ORF">V6668_31450</name>
</gene>
<evidence type="ECO:0008006" key="4">
    <source>
        <dbReference type="Google" id="ProtNLM"/>
    </source>
</evidence>
<name>A0ABD8B2C5_PAEAM</name>
<dbReference type="GeneID" id="93480089"/>
<evidence type="ECO:0000313" key="3">
    <source>
        <dbReference type="Proteomes" id="UP001364764"/>
    </source>
</evidence>
<dbReference type="EMBL" id="CP145893">
    <property type="protein sequence ID" value="WWP23909.1"/>
    <property type="molecule type" value="Genomic_DNA"/>
</dbReference>
<geneLocation type="plasmid" evidence="2 3">
    <name>pY5S7-1</name>
</geneLocation>
<keyword evidence="1" id="KW-0732">Signal</keyword>
<dbReference type="AlphaFoldDB" id="A0ABD8B2C5"/>
<dbReference type="RefSeq" id="WP_338709087.1">
    <property type="nucleotide sequence ID" value="NZ_CP145893.1"/>
</dbReference>
<accession>A0ABD8B2C5</accession>
<protein>
    <recommendedName>
        <fullName evidence="4">Copper amine oxidase-like N-terminal domain-containing protein</fullName>
    </recommendedName>
</protein>
<reference evidence="2 3" key="1">
    <citation type="submission" date="2024-02" db="EMBL/GenBank/DDBJ databases">
        <title>Complete sequences of two Paenibacillus sp. strains and one Lysinibacillus strain isolated from the environment on STAA medium highlight biotechnological potential.</title>
        <authorList>
            <person name="Attere S.A."/>
            <person name="Piche L.C."/>
            <person name="Intertaglia L."/>
            <person name="Lami R."/>
            <person name="Charette S.J."/>
            <person name="Vincent A.T."/>
        </authorList>
    </citation>
    <scope>NUCLEOTIDE SEQUENCE [LARGE SCALE GENOMIC DNA]</scope>
    <source>
        <strain evidence="2 3">Y5S-7</strain>
        <plasmid evidence="2 3">pY5S7-1</plasmid>
    </source>
</reference>
<feature type="signal peptide" evidence="1">
    <location>
        <begin position="1"/>
        <end position="24"/>
    </location>
</feature>
<proteinExistence type="predicted"/>
<dbReference type="Proteomes" id="UP001364764">
    <property type="component" value="Plasmid pY5S7-1"/>
</dbReference>
<dbReference type="InterPro" id="IPR036582">
    <property type="entry name" value="Mao_N_sf"/>
</dbReference>
<dbReference type="SUPFAM" id="SSF55383">
    <property type="entry name" value="Copper amine oxidase, domain N"/>
    <property type="match status" value="1"/>
</dbReference>